<dbReference type="SUPFAM" id="SSF88946">
    <property type="entry name" value="Sigma2 domain of RNA polymerase sigma factors"/>
    <property type="match status" value="1"/>
</dbReference>
<feature type="domain" description="RNA polymerase sigma factor 70 region 4 type 2" evidence="7">
    <location>
        <begin position="143"/>
        <end position="193"/>
    </location>
</feature>
<dbReference type="Gene3D" id="1.10.10.10">
    <property type="entry name" value="Winged helix-like DNA-binding domain superfamily/Winged helix DNA-binding domain"/>
    <property type="match status" value="1"/>
</dbReference>
<evidence type="ECO:0000256" key="2">
    <source>
        <dbReference type="ARBA" id="ARBA00023015"/>
    </source>
</evidence>
<dbReference type="InterPro" id="IPR036388">
    <property type="entry name" value="WH-like_DNA-bd_sf"/>
</dbReference>
<evidence type="ECO:0000256" key="4">
    <source>
        <dbReference type="ARBA" id="ARBA00023125"/>
    </source>
</evidence>
<dbReference type="EMBL" id="JBHLUN010000001">
    <property type="protein sequence ID" value="MFC0406824.1"/>
    <property type="molecule type" value="Genomic_DNA"/>
</dbReference>
<gene>
    <name evidence="8" type="ORF">ACFFGY_01100</name>
</gene>
<dbReference type="InterPro" id="IPR007627">
    <property type="entry name" value="RNA_pol_sigma70_r2"/>
</dbReference>
<comment type="similarity">
    <text evidence="1">Belongs to the sigma-70 factor family. ECF subfamily.</text>
</comment>
<dbReference type="InterPro" id="IPR013324">
    <property type="entry name" value="RNA_pol_sigma_r3/r4-like"/>
</dbReference>
<dbReference type="PANTHER" id="PTHR43133">
    <property type="entry name" value="RNA POLYMERASE ECF-TYPE SIGMA FACTO"/>
    <property type="match status" value="1"/>
</dbReference>
<evidence type="ECO:0000256" key="5">
    <source>
        <dbReference type="ARBA" id="ARBA00023163"/>
    </source>
</evidence>
<dbReference type="SUPFAM" id="SSF88659">
    <property type="entry name" value="Sigma3 and sigma4 domains of RNA polymerase sigma factors"/>
    <property type="match status" value="1"/>
</dbReference>
<dbReference type="Gene3D" id="1.10.1740.10">
    <property type="match status" value="1"/>
</dbReference>
<dbReference type="PANTHER" id="PTHR43133:SF58">
    <property type="entry name" value="ECF RNA POLYMERASE SIGMA FACTOR SIGD"/>
    <property type="match status" value="1"/>
</dbReference>
<evidence type="ECO:0000259" key="7">
    <source>
        <dbReference type="Pfam" id="PF08281"/>
    </source>
</evidence>
<keyword evidence="2" id="KW-0805">Transcription regulation</keyword>
<keyword evidence="9" id="KW-1185">Reference proteome</keyword>
<dbReference type="InterPro" id="IPR013249">
    <property type="entry name" value="RNA_pol_sigma70_r4_t2"/>
</dbReference>
<organism evidence="8 9">
    <name type="scientific">Roseomonas elaeocarpi</name>
    <dbReference type="NCBI Taxonomy" id="907779"/>
    <lineage>
        <taxon>Bacteria</taxon>
        <taxon>Pseudomonadati</taxon>
        <taxon>Pseudomonadota</taxon>
        <taxon>Alphaproteobacteria</taxon>
        <taxon>Acetobacterales</taxon>
        <taxon>Roseomonadaceae</taxon>
        <taxon>Roseomonas</taxon>
    </lineage>
</organism>
<feature type="domain" description="RNA polymerase sigma-70 region 2" evidence="6">
    <location>
        <begin position="58"/>
        <end position="118"/>
    </location>
</feature>
<reference evidence="8 9" key="1">
    <citation type="submission" date="2024-09" db="EMBL/GenBank/DDBJ databases">
        <authorList>
            <person name="Sun Q."/>
            <person name="Mori K."/>
        </authorList>
    </citation>
    <scope>NUCLEOTIDE SEQUENCE [LARGE SCALE GENOMIC DNA]</scope>
    <source>
        <strain evidence="8 9">TBRC 5777</strain>
    </source>
</reference>
<dbReference type="RefSeq" id="WP_377042509.1">
    <property type="nucleotide sequence ID" value="NZ_JBHLUN010000001.1"/>
</dbReference>
<keyword evidence="3" id="KW-0731">Sigma factor</keyword>
<dbReference type="InterPro" id="IPR014284">
    <property type="entry name" value="RNA_pol_sigma-70_dom"/>
</dbReference>
<dbReference type="InterPro" id="IPR039425">
    <property type="entry name" value="RNA_pol_sigma-70-like"/>
</dbReference>
<evidence type="ECO:0000259" key="6">
    <source>
        <dbReference type="Pfam" id="PF04542"/>
    </source>
</evidence>
<protein>
    <submittedName>
        <fullName evidence="8">Sigma-70 family RNA polymerase sigma factor</fullName>
    </submittedName>
</protein>
<comment type="caution">
    <text evidence="8">The sequence shown here is derived from an EMBL/GenBank/DDBJ whole genome shotgun (WGS) entry which is preliminary data.</text>
</comment>
<evidence type="ECO:0000313" key="8">
    <source>
        <dbReference type="EMBL" id="MFC0406824.1"/>
    </source>
</evidence>
<proteinExistence type="inferred from homology"/>
<evidence type="ECO:0000256" key="3">
    <source>
        <dbReference type="ARBA" id="ARBA00023082"/>
    </source>
</evidence>
<dbReference type="Pfam" id="PF04542">
    <property type="entry name" value="Sigma70_r2"/>
    <property type="match status" value="1"/>
</dbReference>
<name>A0ABV6JM81_9PROT</name>
<dbReference type="Proteomes" id="UP001589865">
    <property type="component" value="Unassembled WGS sequence"/>
</dbReference>
<keyword evidence="5" id="KW-0804">Transcription</keyword>
<dbReference type="NCBIfam" id="TIGR02937">
    <property type="entry name" value="sigma70-ECF"/>
    <property type="match status" value="1"/>
</dbReference>
<dbReference type="Pfam" id="PF08281">
    <property type="entry name" value="Sigma70_r4_2"/>
    <property type="match status" value="1"/>
</dbReference>
<accession>A0ABV6JM81</accession>
<evidence type="ECO:0000313" key="9">
    <source>
        <dbReference type="Proteomes" id="UP001589865"/>
    </source>
</evidence>
<sequence length="204" mass="22329">MSLRLSFLPVTTGLAPGGAAPHGQSGATPAQDRWSKLMVAAQRGNGGAYKRLLVELSAWLQRYFARRLPQGEVDDAVQETLLAVHRSRHTYEPGYPLSVWLSAIAKRKWVDQLRALERRAADMLDDAVATPGHEAAVMDASVLVSLLGELRPAQSRVIQLVKLEGYSLEEASLRTGQSVSAVKVNIHRGIARLRTIIMKNADVE</sequence>
<dbReference type="InterPro" id="IPR013325">
    <property type="entry name" value="RNA_pol_sigma_r2"/>
</dbReference>
<evidence type="ECO:0000256" key="1">
    <source>
        <dbReference type="ARBA" id="ARBA00010641"/>
    </source>
</evidence>
<keyword evidence="4" id="KW-0238">DNA-binding</keyword>